<sequence>MKTGLLYICLIFAGLGTVFPVHCADNIVLRMSWWGGKARQQQTNAALETFEKRYPSITVKAENTGWDGHLARMSAQMSGGTEPDVMQTNWPWLSLFSRDGNGYYDLNALKEVIDLSQFSAQDLQSTTINGKLNGLPISLNAPVFYYNTETWRKVGLPYPKTWDDLFAAGKIFQQRLGDRYYPLVLVDQDVMLMINCYMTQKYNTPMFTDDGYHFAWNQQRWREAFRFIQRLVDEHVIPGPKYVASFGKGTFHEMKPWIAGEWAGAYTWNIVIRAYVSNLTPPATLALGPHLMLPGAKEAGIYFKVSQMFTISRHTRHPKEAAMLLNYLLNDPQAVTTLALERGIPLSKIAVKTLTDNGTINTQDPIVAGLNQAVALGSHQRATPMMEDFQILALFVAARENMDYSRQTPEQAADEFVHRAERILRKSAR</sequence>
<proteinExistence type="inferred from homology"/>
<dbReference type="GO" id="GO:0030288">
    <property type="term" value="C:outer membrane-bounded periplasmic space"/>
    <property type="evidence" value="ECO:0007669"/>
    <property type="project" value="UniProtKB-ARBA"/>
</dbReference>
<dbReference type="SUPFAM" id="SSF53850">
    <property type="entry name" value="Periplasmic binding protein-like II"/>
    <property type="match status" value="1"/>
</dbReference>
<evidence type="ECO:0000313" key="3">
    <source>
        <dbReference type="EMBL" id="QIR29277.1"/>
    </source>
</evidence>
<dbReference type="KEGG" id="kgn:GY169_21795"/>
<reference evidence="3 4" key="1">
    <citation type="submission" date="2020-02" db="EMBL/GenBank/DDBJ databases">
        <title>Whole genome PO2S7.</title>
        <authorList>
            <person name="Singha K.M."/>
        </authorList>
    </citation>
    <scope>NUCLEOTIDE SEQUENCE [LARGE SCALE GENOMIC DNA]</scope>
    <source>
        <strain evidence="3 4">PO2S7</strain>
    </source>
</reference>
<evidence type="ECO:0000313" key="4">
    <source>
        <dbReference type="Proteomes" id="UP000503580"/>
    </source>
</evidence>
<evidence type="ECO:0000256" key="1">
    <source>
        <dbReference type="ARBA" id="ARBA00004418"/>
    </source>
</evidence>
<dbReference type="RefSeq" id="WP_167577105.1">
    <property type="nucleotide sequence ID" value="NZ_CP050321.1"/>
</dbReference>
<dbReference type="InterPro" id="IPR050490">
    <property type="entry name" value="Bact_solute-bd_prot1"/>
</dbReference>
<protein>
    <submittedName>
        <fullName evidence="3">Carbohydrate ABC transporter substrate-binding protein</fullName>
    </submittedName>
</protein>
<evidence type="ECO:0000256" key="2">
    <source>
        <dbReference type="ARBA" id="ARBA00008520"/>
    </source>
</evidence>
<dbReference type="InterPro" id="IPR006059">
    <property type="entry name" value="SBP"/>
</dbReference>
<comment type="similarity">
    <text evidence="2">Belongs to the bacterial solute-binding protein 1 family.</text>
</comment>
<dbReference type="Pfam" id="PF01547">
    <property type="entry name" value="SBP_bac_1"/>
    <property type="match status" value="1"/>
</dbReference>
<comment type="subcellular location">
    <subcellularLocation>
        <location evidence="1">Periplasm</location>
    </subcellularLocation>
</comment>
<dbReference type="Gene3D" id="3.40.190.10">
    <property type="entry name" value="Periplasmic binding protein-like II"/>
    <property type="match status" value="2"/>
</dbReference>
<dbReference type="AlphaFoldDB" id="A0A6G9RSK6"/>
<dbReference type="EMBL" id="CP050321">
    <property type="protein sequence ID" value="QIR29277.1"/>
    <property type="molecule type" value="Genomic_DNA"/>
</dbReference>
<organism evidence="3 4">
    <name type="scientific">Kluyvera genomosp. 3</name>
    <dbReference type="NCBI Taxonomy" id="2774055"/>
    <lineage>
        <taxon>Bacteria</taxon>
        <taxon>Pseudomonadati</taxon>
        <taxon>Pseudomonadota</taxon>
        <taxon>Gammaproteobacteria</taxon>
        <taxon>Enterobacterales</taxon>
        <taxon>Enterobacteriaceae</taxon>
        <taxon>Kluyvera</taxon>
    </lineage>
</organism>
<gene>
    <name evidence="3" type="ORF">GY169_21795</name>
</gene>
<accession>A0A6G9RSK6</accession>
<dbReference type="PANTHER" id="PTHR43649:SF11">
    <property type="entry name" value="ABC TRANSPORTER SUBSTRATE-BINDING PROTEIN YESO-RELATED"/>
    <property type="match status" value="1"/>
</dbReference>
<dbReference type="PANTHER" id="PTHR43649">
    <property type="entry name" value="ARABINOSE-BINDING PROTEIN-RELATED"/>
    <property type="match status" value="1"/>
</dbReference>
<keyword evidence="4" id="KW-1185">Reference proteome</keyword>
<name>A0A6G9RSK6_9ENTR</name>
<dbReference type="Proteomes" id="UP000503580">
    <property type="component" value="Chromosome"/>
</dbReference>